<proteinExistence type="predicted"/>
<dbReference type="Proteomes" id="UP000215224">
    <property type="component" value="Chromosome"/>
</dbReference>
<dbReference type="STRING" id="1314751.GCA_001591425_03985"/>
<dbReference type="KEGG" id="bcoh:BC6307_20320"/>
<dbReference type="AlphaFoldDB" id="A0A223KVP9"/>
<keyword evidence="2" id="KW-1185">Reference proteome</keyword>
<name>A0A223KVP9_9BACI</name>
<evidence type="ECO:0000313" key="1">
    <source>
        <dbReference type="EMBL" id="AST93443.1"/>
    </source>
</evidence>
<protein>
    <submittedName>
        <fullName evidence="1">Uncharacterized protein</fullName>
    </submittedName>
</protein>
<accession>A0A223KVP9</accession>
<sequence length="259" mass="29592">MLRKVVTDNRLSRKILKVGFKMKRKMMKKVGVILMAFSILGMLGCNTINDKTAELVRKELNEKYNQEFEVIALGARMGTKDNNTVTSYVQDKNGVVFSVVMDTKGTIKSENYLRRKVGTAAGTVLVDELNKHNMESKVNLHVSGGKEIHDVDIKLHDYIDSHTPDYFVGKLLLKETNQLTHENVKSAYESTYKQLKNTPLQTDVWVIASEDYDKAVTEFQKNPDVSEEWFDDYKVISKFYIDMSNEGLDSDNEEIKGNM</sequence>
<organism evidence="1 2">
    <name type="scientific">Sutcliffiella cohnii</name>
    <dbReference type="NCBI Taxonomy" id="33932"/>
    <lineage>
        <taxon>Bacteria</taxon>
        <taxon>Bacillati</taxon>
        <taxon>Bacillota</taxon>
        <taxon>Bacilli</taxon>
        <taxon>Bacillales</taxon>
        <taxon>Bacillaceae</taxon>
        <taxon>Sutcliffiella</taxon>
    </lineage>
</organism>
<evidence type="ECO:0000313" key="2">
    <source>
        <dbReference type="Proteomes" id="UP000215224"/>
    </source>
</evidence>
<reference evidence="1 2" key="1">
    <citation type="submission" date="2016-12" db="EMBL/GenBank/DDBJ databases">
        <title>The whole genome sequencing and assembly of Bacillus cohnii DSM 6307T strain.</title>
        <authorList>
            <person name="Lee Y.-J."/>
            <person name="Yi H."/>
            <person name="Bahn Y.-S."/>
            <person name="Kim J.F."/>
            <person name="Lee D.-W."/>
        </authorList>
    </citation>
    <scope>NUCLEOTIDE SEQUENCE [LARGE SCALE GENOMIC DNA]</scope>
    <source>
        <strain evidence="1 2">DSM 6307</strain>
    </source>
</reference>
<dbReference type="EMBL" id="CP018866">
    <property type="protein sequence ID" value="AST93443.1"/>
    <property type="molecule type" value="Genomic_DNA"/>
</dbReference>
<gene>
    <name evidence="1" type="ORF">BC6307_20320</name>
</gene>